<evidence type="ECO:0000313" key="4">
    <source>
        <dbReference type="Proteomes" id="UP001221189"/>
    </source>
</evidence>
<dbReference type="SUPFAM" id="SSF54197">
    <property type="entry name" value="HIT-like"/>
    <property type="match status" value="1"/>
</dbReference>
<dbReference type="Pfam" id="PF01230">
    <property type="entry name" value="HIT"/>
    <property type="match status" value="1"/>
</dbReference>
<reference evidence="3 4" key="1">
    <citation type="submission" date="2022-10" db="EMBL/GenBank/DDBJ databases">
        <title>Paucibacter sp. hw1 Genome sequencing.</title>
        <authorList>
            <person name="Park S."/>
        </authorList>
    </citation>
    <scope>NUCLEOTIDE SEQUENCE [LARGE SCALE GENOMIC DNA]</scope>
    <source>
        <strain evidence="4">hw1</strain>
    </source>
</reference>
<dbReference type="InterPro" id="IPR011146">
    <property type="entry name" value="HIT-like"/>
</dbReference>
<gene>
    <name evidence="3" type="ORF">PRZ03_03330</name>
</gene>
<evidence type="ECO:0000259" key="2">
    <source>
        <dbReference type="PROSITE" id="PS51084"/>
    </source>
</evidence>
<feature type="domain" description="HIT" evidence="2">
    <location>
        <begin position="54"/>
        <end position="120"/>
    </location>
</feature>
<feature type="short sequence motif" description="Histidine triad motif" evidence="1">
    <location>
        <begin position="105"/>
        <end position="109"/>
    </location>
</feature>
<evidence type="ECO:0000256" key="1">
    <source>
        <dbReference type="PROSITE-ProRule" id="PRU00464"/>
    </source>
</evidence>
<sequence length="158" mass="17438">MNSPAPSPTLTVSPTACSTTCPLCQEPGGLLVAQTPLWRVVRVADENFPAFYRLIWQSHVAEFSDLDEAQAQACMRAVTTIERVLRSALSPTKVNLATLGNVVPHLHWHVIARFDWDSHFPNPVWGAALRELNEPAWTRLALALPDLDAQVAAALQRH</sequence>
<dbReference type="RefSeq" id="WP_273599023.1">
    <property type="nucleotide sequence ID" value="NZ_JAQQXT010000002.1"/>
</dbReference>
<name>A0ABT5K9I2_9BURK</name>
<protein>
    <submittedName>
        <fullName evidence="3">HIT family protein</fullName>
    </submittedName>
</protein>
<dbReference type="EMBL" id="JAQQXT010000002">
    <property type="protein sequence ID" value="MDC8770593.1"/>
    <property type="molecule type" value="Genomic_DNA"/>
</dbReference>
<accession>A0ABT5K9I2</accession>
<dbReference type="Proteomes" id="UP001221189">
    <property type="component" value="Unassembled WGS sequence"/>
</dbReference>
<keyword evidence="4" id="KW-1185">Reference proteome</keyword>
<organism evidence="3 4">
    <name type="scientific">Roseateles albus</name>
    <dbReference type="NCBI Taxonomy" id="2987525"/>
    <lineage>
        <taxon>Bacteria</taxon>
        <taxon>Pseudomonadati</taxon>
        <taxon>Pseudomonadota</taxon>
        <taxon>Betaproteobacteria</taxon>
        <taxon>Burkholderiales</taxon>
        <taxon>Sphaerotilaceae</taxon>
        <taxon>Roseateles</taxon>
    </lineage>
</organism>
<dbReference type="Gene3D" id="3.30.428.10">
    <property type="entry name" value="HIT-like"/>
    <property type="match status" value="1"/>
</dbReference>
<comment type="caution">
    <text evidence="3">The sequence shown here is derived from an EMBL/GenBank/DDBJ whole genome shotgun (WGS) entry which is preliminary data.</text>
</comment>
<proteinExistence type="predicted"/>
<dbReference type="InterPro" id="IPR036265">
    <property type="entry name" value="HIT-like_sf"/>
</dbReference>
<dbReference type="PROSITE" id="PS51084">
    <property type="entry name" value="HIT_2"/>
    <property type="match status" value="1"/>
</dbReference>
<evidence type="ECO:0000313" key="3">
    <source>
        <dbReference type="EMBL" id="MDC8770593.1"/>
    </source>
</evidence>